<dbReference type="InterPro" id="IPR041685">
    <property type="entry name" value="AAA_GajA/Old/RecF-like"/>
</dbReference>
<keyword evidence="3" id="KW-1185">Reference proteome</keyword>
<reference evidence="2 3" key="1">
    <citation type="journal article" date="2020" name="ISME J.">
        <title>Comparative genomics reveals insights into cyanobacterial evolution and habitat adaptation.</title>
        <authorList>
            <person name="Chen M.Y."/>
            <person name="Teng W.K."/>
            <person name="Zhao L."/>
            <person name="Hu C.X."/>
            <person name="Zhou Y.K."/>
            <person name="Han B.P."/>
            <person name="Song L.R."/>
            <person name="Shu W.S."/>
        </authorList>
    </citation>
    <scope>NUCLEOTIDE SEQUENCE [LARGE SCALE GENOMIC DNA]</scope>
    <source>
        <strain evidence="2 3">FACHB-119</strain>
    </source>
</reference>
<sequence>MLLSERPNSSQLKSFTINGLFGYKDVEICFDKEAMILIAENGSGKTTILNTLYYSISCNFNKLRTVDFESVVIEFESGVSVEIKKSDLNSFYKRDAFEFISLLRPYLPSREIELLQRDIKRGLTPEGLRRRLFEARKRYSSLRLPDYFDNIIEEIYSTFKDDTLIENISRIDKIKATIQENLNEFILYFPTYRRIEEDLKNLGYEDRLERLSLSDGEGKLIQFGMNDVNNKFEDIKTNIKNLALNLFSKVTGEILTQFVEGIEITQEMRDSIKPETLNIVLSRVGEKNISKSDRQKIEKLVNSGEINASDSHDQLVYFLSKLVGLYEQQKEKDESLNNLATICNRYLNKKRIIYDEVNVDISIIQTRNNTPILLQNLSSGEKQIISLFSKIYLESSEDFILLFDEPELSLSIEWQRLLLPDILRSGKCRLLLAATHSPFIFDNELDSNANDLDTFVRER</sequence>
<comment type="caution">
    <text evidence="2">The sequence shown here is derived from an EMBL/GenBank/DDBJ whole genome shotgun (WGS) entry which is preliminary data.</text>
</comment>
<evidence type="ECO:0000313" key="3">
    <source>
        <dbReference type="Proteomes" id="UP000661112"/>
    </source>
</evidence>
<evidence type="ECO:0000259" key="1">
    <source>
        <dbReference type="SMART" id="SM00382"/>
    </source>
</evidence>
<name>A0ABR8DDP0_9NOST</name>
<dbReference type="EMBL" id="JACJSG010000047">
    <property type="protein sequence ID" value="MBD2504246.1"/>
    <property type="molecule type" value="Genomic_DNA"/>
</dbReference>
<protein>
    <submittedName>
        <fullName evidence="2">AAA family ATPase</fullName>
    </submittedName>
</protein>
<dbReference type="InterPro" id="IPR003593">
    <property type="entry name" value="AAA+_ATPase"/>
</dbReference>
<gene>
    <name evidence="2" type="ORF">H6G83_27150</name>
</gene>
<dbReference type="PANTHER" id="PTHR43581:SF2">
    <property type="entry name" value="EXCINUCLEASE ATPASE SUBUNIT"/>
    <property type="match status" value="1"/>
</dbReference>
<evidence type="ECO:0000313" key="2">
    <source>
        <dbReference type="EMBL" id="MBD2504246.1"/>
    </source>
</evidence>
<organism evidence="2 3">
    <name type="scientific">Anabaena azotica FACHB-119</name>
    <dbReference type="NCBI Taxonomy" id="947527"/>
    <lineage>
        <taxon>Bacteria</taxon>
        <taxon>Bacillati</taxon>
        <taxon>Cyanobacteriota</taxon>
        <taxon>Cyanophyceae</taxon>
        <taxon>Nostocales</taxon>
        <taxon>Nostocaceae</taxon>
        <taxon>Anabaena</taxon>
        <taxon>Anabaena azotica</taxon>
    </lineage>
</organism>
<dbReference type="Pfam" id="PF13175">
    <property type="entry name" value="AAA_15"/>
    <property type="match status" value="1"/>
</dbReference>
<dbReference type="InterPro" id="IPR051396">
    <property type="entry name" value="Bact_Antivir_Def_Nuclease"/>
</dbReference>
<accession>A0ABR8DDP0</accession>
<dbReference type="RefSeq" id="WP_190477842.1">
    <property type="nucleotide sequence ID" value="NZ_JACJSG010000047.1"/>
</dbReference>
<dbReference type="InterPro" id="IPR027417">
    <property type="entry name" value="P-loop_NTPase"/>
</dbReference>
<dbReference type="Proteomes" id="UP000661112">
    <property type="component" value="Unassembled WGS sequence"/>
</dbReference>
<proteinExistence type="predicted"/>
<dbReference type="Gene3D" id="3.40.50.300">
    <property type="entry name" value="P-loop containing nucleotide triphosphate hydrolases"/>
    <property type="match status" value="1"/>
</dbReference>
<feature type="domain" description="AAA+ ATPase" evidence="1">
    <location>
        <begin position="31"/>
        <end position="456"/>
    </location>
</feature>
<dbReference type="PANTHER" id="PTHR43581">
    <property type="entry name" value="ATP/GTP PHOSPHATASE"/>
    <property type="match status" value="1"/>
</dbReference>
<dbReference type="SMART" id="SM00382">
    <property type="entry name" value="AAA"/>
    <property type="match status" value="1"/>
</dbReference>
<dbReference type="SUPFAM" id="SSF52540">
    <property type="entry name" value="P-loop containing nucleoside triphosphate hydrolases"/>
    <property type="match status" value="1"/>
</dbReference>